<dbReference type="OrthoDB" id="10615605at2759"/>
<dbReference type="GO" id="GO:0008158">
    <property type="term" value="F:hedgehog receptor activity"/>
    <property type="evidence" value="ECO:0007669"/>
    <property type="project" value="TreeGrafter"/>
</dbReference>
<comment type="subcellular location">
    <subcellularLocation>
        <location evidence="1">Membrane</location>
        <topology evidence="1">Multi-pass membrane protein</topology>
    </subcellularLocation>
</comment>
<evidence type="ECO:0000256" key="2">
    <source>
        <dbReference type="ARBA" id="ARBA00005585"/>
    </source>
</evidence>
<evidence type="ECO:0000256" key="1">
    <source>
        <dbReference type="ARBA" id="ARBA00004141"/>
    </source>
</evidence>
<proteinExistence type="inferred from homology"/>
<dbReference type="EMBL" id="SWJQ01001288">
    <property type="protein sequence ID" value="TRZ08631.1"/>
    <property type="molecule type" value="Genomic_DNA"/>
</dbReference>
<dbReference type="AlphaFoldDB" id="A0A8K1FYZ1"/>
<feature type="domain" description="HMGCR/SNAP/NPC1-like sterol-sensing" evidence="8">
    <location>
        <begin position="21"/>
        <end position="60"/>
    </location>
</feature>
<keyword evidence="10" id="KW-1185">Reference proteome</keyword>
<evidence type="ECO:0000313" key="9">
    <source>
        <dbReference type="EMBL" id="TRZ08631.1"/>
    </source>
</evidence>
<reference evidence="9" key="1">
    <citation type="submission" date="2019-04" db="EMBL/GenBank/DDBJ databases">
        <title>Genome assembly of Zosterops borbonicus 15179.</title>
        <authorList>
            <person name="Leroy T."/>
            <person name="Anselmetti Y."/>
            <person name="Tilak M.-K."/>
            <person name="Nabholz B."/>
        </authorList>
    </citation>
    <scope>NUCLEOTIDE SEQUENCE</scope>
    <source>
        <strain evidence="9">HGM_15179</strain>
        <tissue evidence="9">Muscle</tissue>
    </source>
</reference>
<dbReference type="InterPro" id="IPR053958">
    <property type="entry name" value="HMGCR/SNAP/NPC1-like_SSD"/>
</dbReference>
<dbReference type="PANTHER" id="PTHR46022">
    <property type="entry name" value="PROTEIN PATCHED"/>
    <property type="match status" value="1"/>
</dbReference>
<evidence type="ECO:0000256" key="4">
    <source>
        <dbReference type="ARBA" id="ARBA00022989"/>
    </source>
</evidence>
<keyword evidence="3 7" id="KW-0812">Transmembrane</keyword>
<evidence type="ECO:0000259" key="8">
    <source>
        <dbReference type="Pfam" id="PF12349"/>
    </source>
</evidence>
<evidence type="ECO:0000313" key="10">
    <source>
        <dbReference type="Proteomes" id="UP000796761"/>
    </source>
</evidence>
<evidence type="ECO:0000256" key="3">
    <source>
        <dbReference type="ARBA" id="ARBA00022692"/>
    </source>
</evidence>
<dbReference type="Pfam" id="PF12349">
    <property type="entry name" value="Sterol-sensing"/>
    <property type="match status" value="1"/>
</dbReference>
<comment type="caution">
    <text evidence="9">The sequence shown here is derived from an EMBL/GenBank/DDBJ whole genome shotgun (WGS) entry which is preliminary data.</text>
</comment>
<dbReference type="GO" id="GO:0005119">
    <property type="term" value="F:smoothened binding"/>
    <property type="evidence" value="ECO:0007669"/>
    <property type="project" value="TreeGrafter"/>
</dbReference>
<dbReference type="GO" id="GO:0005886">
    <property type="term" value="C:plasma membrane"/>
    <property type="evidence" value="ECO:0007669"/>
    <property type="project" value="TreeGrafter"/>
</dbReference>
<sequence>MKVNSGAEIYLQPMKDSTLEQAAVVVIFNFAMVLLIFPAILSMDLYHQEDRRLDIFCCFTSPCATRVIQIEPQAYVENDDNTYYSTSPYSHHSFVHETQITMQSTVQLHTEYDPHAQVYYTTAEPCSAISMQPVTVMQDYQLPEPRKHKLNKRFAFPVLRLQYELP</sequence>
<evidence type="ECO:0000256" key="5">
    <source>
        <dbReference type="ARBA" id="ARBA00023136"/>
    </source>
</evidence>
<keyword evidence="5 7" id="KW-0472">Membrane</keyword>
<dbReference type="Proteomes" id="UP000796761">
    <property type="component" value="Unassembled WGS sequence"/>
</dbReference>
<name>A0A8K1FYZ1_9PASS</name>
<dbReference type="PANTHER" id="PTHR46022:SF5">
    <property type="entry name" value="PROTEIN PATCHED HOMOLOG 1"/>
    <property type="match status" value="1"/>
</dbReference>
<dbReference type="GO" id="GO:0045879">
    <property type="term" value="P:negative regulation of smoothened signaling pathway"/>
    <property type="evidence" value="ECO:0007669"/>
    <property type="project" value="TreeGrafter"/>
</dbReference>
<evidence type="ECO:0000256" key="7">
    <source>
        <dbReference type="SAM" id="Phobius"/>
    </source>
</evidence>
<protein>
    <recommendedName>
        <fullName evidence="8">HMGCR/SNAP/NPC1-like sterol-sensing domain-containing protein</fullName>
    </recommendedName>
</protein>
<feature type="transmembrane region" description="Helical" evidence="7">
    <location>
        <begin position="22"/>
        <end position="43"/>
    </location>
</feature>
<keyword evidence="4 7" id="KW-1133">Transmembrane helix</keyword>
<keyword evidence="6" id="KW-0325">Glycoprotein</keyword>
<organism evidence="9 10">
    <name type="scientific">Zosterops borbonicus</name>
    <dbReference type="NCBI Taxonomy" id="364589"/>
    <lineage>
        <taxon>Eukaryota</taxon>
        <taxon>Metazoa</taxon>
        <taxon>Chordata</taxon>
        <taxon>Craniata</taxon>
        <taxon>Vertebrata</taxon>
        <taxon>Euteleostomi</taxon>
        <taxon>Archelosauria</taxon>
        <taxon>Archosauria</taxon>
        <taxon>Dinosauria</taxon>
        <taxon>Saurischia</taxon>
        <taxon>Theropoda</taxon>
        <taxon>Coelurosauria</taxon>
        <taxon>Aves</taxon>
        <taxon>Neognathae</taxon>
        <taxon>Neoaves</taxon>
        <taxon>Telluraves</taxon>
        <taxon>Australaves</taxon>
        <taxon>Passeriformes</taxon>
        <taxon>Sylvioidea</taxon>
        <taxon>Zosteropidae</taxon>
        <taxon>Zosterops</taxon>
    </lineage>
</organism>
<comment type="similarity">
    <text evidence="2">Belongs to the patched family.</text>
</comment>
<dbReference type="GO" id="GO:0097108">
    <property type="term" value="F:hedgehog family protein binding"/>
    <property type="evidence" value="ECO:0007669"/>
    <property type="project" value="TreeGrafter"/>
</dbReference>
<evidence type="ECO:0000256" key="6">
    <source>
        <dbReference type="ARBA" id="ARBA00023180"/>
    </source>
</evidence>
<gene>
    <name evidence="9" type="ORF">HGM15179_018477</name>
</gene>
<accession>A0A8K1FYZ1</accession>